<dbReference type="Proteomes" id="UP000650833">
    <property type="component" value="Unassembled WGS sequence"/>
</dbReference>
<reference evidence="4" key="1">
    <citation type="submission" date="2020-12" db="EMBL/GenBank/DDBJ databases">
        <title>Metabolic potential, ecology and presence of endohyphal bacteria is reflected in genomic diversity of Mucoromycotina.</title>
        <authorList>
            <person name="Muszewska A."/>
            <person name="Okrasinska A."/>
            <person name="Steczkiewicz K."/>
            <person name="Drgas O."/>
            <person name="Orlowska M."/>
            <person name="Perlinska-Lenart U."/>
            <person name="Aleksandrzak-Piekarczyk T."/>
            <person name="Szatraj K."/>
            <person name="Zielenkiewicz U."/>
            <person name="Pilsyk S."/>
            <person name="Malc E."/>
            <person name="Mieczkowski P."/>
            <person name="Kruszewska J.S."/>
            <person name="Biernat P."/>
            <person name="Pawlowska J."/>
        </authorList>
    </citation>
    <scope>NUCLEOTIDE SEQUENCE</scope>
    <source>
        <strain evidence="4">CBS 226.32</strain>
    </source>
</reference>
<evidence type="ECO:0000313" key="5">
    <source>
        <dbReference type="Proteomes" id="UP000650833"/>
    </source>
</evidence>
<dbReference type="InterPro" id="IPR050907">
    <property type="entry name" value="SRSF"/>
</dbReference>
<dbReference type="InterPro" id="IPR035979">
    <property type="entry name" value="RBD_domain_sf"/>
</dbReference>
<dbReference type="InterPro" id="IPR000504">
    <property type="entry name" value="RRM_dom"/>
</dbReference>
<organism evidence="4 5">
    <name type="scientific">Mucor plumbeus</name>
    <dbReference type="NCBI Taxonomy" id="97098"/>
    <lineage>
        <taxon>Eukaryota</taxon>
        <taxon>Fungi</taxon>
        <taxon>Fungi incertae sedis</taxon>
        <taxon>Mucoromycota</taxon>
        <taxon>Mucoromycotina</taxon>
        <taxon>Mucoromycetes</taxon>
        <taxon>Mucorales</taxon>
        <taxon>Mucorineae</taxon>
        <taxon>Mucoraceae</taxon>
        <taxon>Mucor</taxon>
    </lineage>
</organism>
<proteinExistence type="predicted"/>
<dbReference type="EMBL" id="JAEPRC010000232">
    <property type="protein sequence ID" value="KAG2203248.1"/>
    <property type="molecule type" value="Genomic_DNA"/>
</dbReference>
<dbReference type="GO" id="GO:0003723">
    <property type="term" value="F:RNA binding"/>
    <property type="evidence" value="ECO:0007669"/>
    <property type="project" value="UniProtKB-UniRule"/>
</dbReference>
<dbReference type="SUPFAM" id="SSF54928">
    <property type="entry name" value="RNA-binding domain, RBD"/>
    <property type="match status" value="1"/>
</dbReference>
<name>A0A8H7R4Q7_9FUNG</name>
<dbReference type="Gene3D" id="3.30.70.330">
    <property type="match status" value="1"/>
</dbReference>
<evidence type="ECO:0000313" key="4">
    <source>
        <dbReference type="EMBL" id="KAG2203248.1"/>
    </source>
</evidence>
<gene>
    <name evidence="4" type="ORF">INT46_009162</name>
</gene>
<evidence type="ECO:0000256" key="2">
    <source>
        <dbReference type="SAM" id="MobiDB-lite"/>
    </source>
</evidence>
<feature type="region of interest" description="Disordered" evidence="2">
    <location>
        <begin position="82"/>
        <end position="156"/>
    </location>
</feature>
<dbReference type="InterPro" id="IPR012677">
    <property type="entry name" value="Nucleotide-bd_a/b_plait_sf"/>
</dbReference>
<dbReference type="PROSITE" id="PS50102">
    <property type="entry name" value="RRM"/>
    <property type="match status" value="1"/>
</dbReference>
<dbReference type="AlphaFoldDB" id="A0A8H7R4Q7"/>
<protein>
    <recommendedName>
        <fullName evidence="3">RRM domain-containing protein</fullName>
    </recommendedName>
</protein>
<sequence>MKTTLYVSGFNPKTRARNLAYEFERYGRLVRLDIPAPKSYSAKPYAFVEFEETRDADDAFQELNGRTIDGYNLSIQWARTNLINPHHSRPQHPPPHQHQKSYNRTSRSRSPYRRERSASPLPPRYNNIDPPRRLRSRSRSPANYQRRRSFSRSPPI</sequence>
<dbReference type="PANTHER" id="PTHR23147">
    <property type="entry name" value="SERINE/ARGININE RICH SPLICING FACTOR"/>
    <property type="match status" value="1"/>
</dbReference>
<dbReference type="Pfam" id="PF00076">
    <property type="entry name" value="RRM_1"/>
    <property type="match status" value="1"/>
</dbReference>
<keyword evidence="1" id="KW-0694">RNA-binding</keyword>
<feature type="compositionally biased region" description="Basic residues" evidence="2">
    <location>
        <begin position="86"/>
        <end position="111"/>
    </location>
</feature>
<evidence type="ECO:0000256" key="1">
    <source>
        <dbReference type="PROSITE-ProRule" id="PRU00176"/>
    </source>
</evidence>
<dbReference type="SMART" id="SM00360">
    <property type="entry name" value="RRM"/>
    <property type="match status" value="1"/>
</dbReference>
<keyword evidence="5" id="KW-1185">Reference proteome</keyword>
<evidence type="ECO:0000259" key="3">
    <source>
        <dbReference type="PROSITE" id="PS50102"/>
    </source>
</evidence>
<accession>A0A8H7R4Q7</accession>
<comment type="caution">
    <text evidence="4">The sequence shown here is derived from an EMBL/GenBank/DDBJ whole genome shotgun (WGS) entry which is preliminary data.</text>
</comment>
<feature type="domain" description="RRM" evidence="3">
    <location>
        <begin position="3"/>
        <end position="80"/>
    </location>
</feature>
<dbReference type="OrthoDB" id="5970at2759"/>